<proteinExistence type="predicted"/>
<feature type="signal peptide" evidence="1">
    <location>
        <begin position="1"/>
        <end position="19"/>
    </location>
</feature>
<dbReference type="AlphaFoldDB" id="A0AAU7E5W6"/>
<evidence type="ECO:0008006" key="3">
    <source>
        <dbReference type="Google" id="ProtNLM"/>
    </source>
</evidence>
<reference evidence="2" key="1">
    <citation type="submission" date="2024-05" db="EMBL/GenBank/DDBJ databases">
        <title>Campylobacter coli isolated from environmental waters in Slovenia.</title>
        <authorList>
            <person name="Zautner A.E."/>
            <person name="Bunk B."/>
            <person name="Riedel T."/>
            <person name="Sproeer C."/>
        </authorList>
    </citation>
    <scope>NUCLEOTIDE SEQUENCE</scope>
    <source>
        <strain evidence="2">CCS1377</strain>
    </source>
</reference>
<organism evidence="2">
    <name type="scientific">Campylobacter sp. CCS1377</name>
    <dbReference type="NCBI Taxonomy" id="3158229"/>
    <lineage>
        <taxon>Bacteria</taxon>
        <taxon>Pseudomonadati</taxon>
        <taxon>Campylobacterota</taxon>
        <taxon>Epsilonproteobacteria</taxon>
        <taxon>Campylobacterales</taxon>
        <taxon>Campylobacteraceae</taxon>
        <taxon>Campylobacter</taxon>
    </lineage>
</organism>
<evidence type="ECO:0000313" key="2">
    <source>
        <dbReference type="EMBL" id="XBJ28812.1"/>
    </source>
</evidence>
<feature type="chain" id="PRO_5043974994" description="Lipid/polyisoprenoid-binding YceI-like domain-containing protein" evidence="1">
    <location>
        <begin position="20"/>
        <end position="189"/>
    </location>
</feature>
<accession>A0AAU7E5W6</accession>
<evidence type="ECO:0000256" key="1">
    <source>
        <dbReference type="SAM" id="SignalP"/>
    </source>
</evidence>
<keyword evidence="1" id="KW-0732">Signal</keyword>
<dbReference type="RefSeq" id="WP_348518324.1">
    <property type="nucleotide sequence ID" value="NZ_CP155620.1"/>
</dbReference>
<gene>
    <name evidence="2" type="ORF">AAH949_06900</name>
</gene>
<sequence length="189" mass="20708">MKKSFFAVALLLLVSGLNAVSFDQNTLKVNFQAYKTEQMVGVPGEFKNVKYKFSKNTGDLASYLKGAKAIIKPSDAFMGEDNDIITENVVKVFFPALLGNSDIKVSFEEVIMGENKGVISAKITMDRKSVMVPLTYTIENNKFEAKGQFDLHTFKNASQALKALSDVAPGHGGISWPLVDITFSANIIQ</sequence>
<name>A0AAU7E5W6_9BACT</name>
<dbReference type="EMBL" id="CP155620">
    <property type="protein sequence ID" value="XBJ28812.1"/>
    <property type="molecule type" value="Genomic_DNA"/>
</dbReference>
<protein>
    <recommendedName>
        <fullName evidence="3">Lipid/polyisoprenoid-binding YceI-like domain-containing protein</fullName>
    </recommendedName>
</protein>